<dbReference type="InterPro" id="IPR036185">
    <property type="entry name" value="DNA_heli_DnaB-like_N_sf"/>
</dbReference>
<feature type="domain" description="SF4 helicase" evidence="11">
    <location>
        <begin position="547"/>
        <end position="606"/>
    </location>
</feature>
<keyword evidence="8" id="KW-0413">Isomerase</keyword>
<evidence type="ECO:0000256" key="7">
    <source>
        <dbReference type="ARBA" id="ARBA00023125"/>
    </source>
</evidence>
<dbReference type="PROSITE" id="PS51199">
    <property type="entry name" value="SF4_HELICASE"/>
    <property type="match status" value="2"/>
</dbReference>
<dbReference type="GO" id="GO:0003677">
    <property type="term" value="F:DNA binding"/>
    <property type="evidence" value="ECO:0007669"/>
    <property type="project" value="UniProtKB-KW"/>
</dbReference>
<comment type="catalytic activity">
    <reaction evidence="10">
        <text>ATP + H2O = ADP + phosphate + H(+)</text>
        <dbReference type="Rhea" id="RHEA:13065"/>
        <dbReference type="ChEBI" id="CHEBI:15377"/>
        <dbReference type="ChEBI" id="CHEBI:15378"/>
        <dbReference type="ChEBI" id="CHEBI:30616"/>
        <dbReference type="ChEBI" id="CHEBI:43474"/>
        <dbReference type="ChEBI" id="CHEBI:456216"/>
        <dbReference type="EC" id="5.6.2.3"/>
    </reaction>
</comment>
<dbReference type="GO" id="GO:0043139">
    <property type="term" value="F:5'-3' DNA helicase activity"/>
    <property type="evidence" value="ECO:0007669"/>
    <property type="project" value="UniProtKB-EC"/>
</dbReference>
<sequence length="606" mass="70860">MNDIYNHKFVPHNYIAEETLIGIILIYPNIFRTVKNIIRKEYFFLEVNQIIYINLIHSNNKENIFELLYKLQNKKLLSRIGGIQKIIRVMKQGQIFISSSQANYYLENLIKLLHNNYLRRLIIQLGYNIINIGHIESINTNNIYSKILSYLYLIDSQLNKNNNNKIVDIKDLISKKLIQIKHKNSDINTKIKKLSIQSGFFGLDQIINSLPEGNLIIIAGRPSIGKTSLAINIAYNIFFYQNKGLLIFSLEMSKEEIFNKLISIGSKTDINATKMQQLNELQWKKISNICKVLLKRNIYINDKSNIDIKYINQIARKLKKKNSYINLVVIDYLQLIDFFSGKQQKYSRSQELGYITRKLKLLAQFLKIPIIVISQLNRNIEIRNNKEPLLSDLKESGCIKSQNNINIKSKYTRHINIKSIHKSDKKINFGKLYNTKSQLPKILQSIQKTISVISYINISNKYTFNYTSQSFILFFTHNHKYLSYNVWAECNKILISTTVSNIDSNKLNCIYKNYLNRIVFHNYSKTYDINHNNYFNIISNYTITHNSIEQDADIILILYEKLGKEMSINLHNKKVIDLKISKNRNGNIGTCQLIFTPELSIFQNID</sequence>
<dbReference type="Pfam" id="PF00772">
    <property type="entry name" value="DnaB"/>
    <property type="match status" value="1"/>
</dbReference>
<keyword evidence="4" id="KW-0378">Hydrolase</keyword>
<accession>A0A1Z1MMD1</accession>
<evidence type="ECO:0000256" key="8">
    <source>
        <dbReference type="ARBA" id="ARBA00023235"/>
    </source>
</evidence>
<gene>
    <name evidence="12" type="primary">dnaB</name>
</gene>
<dbReference type="InterPro" id="IPR027417">
    <property type="entry name" value="P-loop_NTPase"/>
</dbReference>
<dbReference type="SUPFAM" id="SSF48024">
    <property type="entry name" value="N-terminal domain of DnaB helicase"/>
    <property type="match status" value="1"/>
</dbReference>
<keyword evidence="3" id="KW-0547">Nucleotide-binding</keyword>
<evidence type="ECO:0000256" key="3">
    <source>
        <dbReference type="ARBA" id="ARBA00022741"/>
    </source>
</evidence>
<keyword evidence="12" id="KW-0150">Chloroplast</keyword>
<evidence type="ECO:0000256" key="2">
    <source>
        <dbReference type="ARBA" id="ARBA00022705"/>
    </source>
</evidence>
<keyword evidence="12" id="KW-0934">Plastid</keyword>
<dbReference type="EMBL" id="MF101444">
    <property type="protein sequence ID" value="ARW66911.1"/>
    <property type="molecule type" value="Genomic_DNA"/>
</dbReference>
<dbReference type="InterPro" id="IPR007694">
    <property type="entry name" value="DNA_helicase_DnaB-like_C"/>
</dbReference>
<evidence type="ECO:0000256" key="4">
    <source>
        <dbReference type="ARBA" id="ARBA00022801"/>
    </source>
</evidence>
<dbReference type="AlphaFoldDB" id="A0A1Z1MMD1"/>
<reference evidence="12" key="1">
    <citation type="journal article" date="2017" name="J. Phycol.">
        <title>Analysis of chloroplast genomes and a supermatrix inform reclassification of the Rhodomelaceae (Rhodophyta).</title>
        <authorList>
            <person name="Diaz-Tapia P."/>
            <person name="Maggs C.A."/>
            <person name="West J.A."/>
            <person name="Verbruggen H."/>
        </authorList>
    </citation>
    <scope>NUCLEOTIDE SEQUENCE</scope>
    <source>
        <strain evidence="12">PD1107</strain>
    </source>
</reference>
<dbReference type="Gene3D" id="1.10.860.10">
    <property type="entry name" value="DNAb Helicase, Chain A"/>
    <property type="match status" value="1"/>
</dbReference>
<organism evidence="12">
    <name type="scientific">Dipterosiphonia australica</name>
    <dbReference type="NCBI Taxonomy" id="2007208"/>
    <lineage>
        <taxon>Eukaryota</taxon>
        <taxon>Rhodophyta</taxon>
        <taxon>Florideophyceae</taxon>
        <taxon>Rhodymeniophycidae</taxon>
        <taxon>Ceramiales</taxon>
        <taxon>Rhodomelaceae</taxon>
        <taxon>Herposiphonieae</taxon>
        <taxon>Dipterosiphonia</taxon>
    </lineage>
</organism>
<evidence type="ECO:0000256" key="1">
    <source>
        <dbReference type="ARBA" id="ARBA00008428"/>
    </source>
</evidence>
<evidence type="ECO:0000313" key="12">
    <source>
        <dbReference type="EMBL" id="ARW66911.1"/>
    </source>
</evidence>
<dbReference type="Pfam" id="PF03796">
    <property type="entry name" value="DnaB_C"/>
    <property type="match status" value="1"/>
</dbReference>
<dbReference type="PANTHER" id="PTHR30153:SF2">
    <property type="entry name" value="REPLICATIVE DNA HELICASE"/>
    <property type="match status" value="1"/>
</dbReference>
<geneLocation type="chloroplast" evidence="12"/>
<protein>
    <recommendedName>
        <fullName evidence="9">DNA 5'-3' helicase</fullName>
        <ecNumber evidence="9">5.6.2.3</ecNumber>
    </recommendedName>
</protein>
<dbReference type="GO" id="GO:0016787">
    <property type="term" value="F:hydrolase activity"/>
    <property type="evidence" value="ECO:0007669"/>
    <property type="project" value="UniProtKB-KW"/>
</dbReference>
<evidence type="ECO:0000256" key="6">
    <source>
        <dbReference type="ARBA" id="ARBA00022840"/>
    </source>
</evidence>
<evidence type="ECO:0000256" key="10">
    <source>
        <dbReference type="ARBA" id="ARBA00048954"/>
    </source>
</evidence>
<proteinExistence type="inferred from homology"/>
<dbReference type="InterPro" id="IPR016136">
    <property type="entry name" value="DNA_helicase_N/primase_C"/>
</dbReference>
<evidence type="ECO:0000259" key="11">
    <source>
        <dbReference type="PROSITE" id="PS51199"/>
    </source>
</evidence>
<dbReference type="GO" id="GO:0005524">
    <property type="term" value="F:ATP binding"/>
    <property type="evidence" value="ECO:0007669"/>
    <property type="project" value="UniProtKB-KW"/>
</dbReference>
<dbReference type="Gene3D" id="3.40.50.300">
    <property type="entry name" value="P-loop containing nucleotide triphosphate hydrolases"/>
    <property type="match status" value="2"/>
</dbReference>
<dbReference type="SUPFAM" id="SSF52540">
    <property type="entry name" value="P-loop containing nucleoside triphosphate hydrolases"/>
    <property type="match status" value="1"/>
</dbReference>
<dbReference type="RefSeq" id="YP_009397725.1">
    <property type="nucleotide sequence ID" value="NC_035288.1"/>
</dbReference>
<keyword evidence="2" id="KW-0235">DNA replication</keyword>
<feature type="domain" description="SF4 helicase" evidence="11">
    <location>
        <begin position="189"/>
        <end position="397"/>
    </location>
</feature>
<keyword evidence="7" id="KW-0238">DNA-binding</keyword>
<name>A0A1Z1MMD1_9FLOR</name>
<dbReference type="GO" id="GO:0006260">
    <property type="term" value="P:DNA replication"/>
    <property type="evidence" value="ECO:0007669"/>
    <property type="project" value="UniProtKB-KW"/>
</dbReference>
<dbReference type="PANTHER" id="PTHR30153">
    <property type="entry name" value="REPLICATIVE DNA HELICASE DNAB"/>
    <property type="match status" value="1"/>
</dbReference>
<dbReference type="InterPro" id="IPR007693">
    <property type="entry name" value="DNA_helicase_DnaB-like_N"/>
</dbReference>
<dbReference type="GeneID" id="33360131"/>
<dbReference type="EC" id="5.6.2.3" evidence="9"/>
<comment type="similarity">
    <text evidence="1">Belongs to the helicase family. DnaB subfamily.</text>
</comment>
<keyword evidence="6" id="KW-0067">ATP-binding</keyword>
<dbReference type="GO" id="GO:0005829">
    <property type="term" value="C:cytosol"/>
    <property type="evidence" value="ECO:0007669"/>
    <property type="project" value="TreeGrafter"/>
</dbReference>
<evidence type="ECO:0000256" key="9">
    <source>
        <dbReference type="ARBA" id="ARBA00044969"/>
    </source>
</evidence>
<evidence type="ECO:0000256" key="5">
    <source>
        <dbReference type="ARBA" id="ARBA00022806"/>
    </source>
</evidence>
<keyword evidence="5 12" id="KW-0347">Helicase</keyword>